<sequence length="388" mass="43481">MVHLRTLWYFTFCYPYSNIFELCKAYSLKNNVFIKAGNNYSTKTDGPPWRILYFGNDNFSLTCIKPLCSKLRTGTLISNLSVVSNSGTVVRNFAETEKLPLYDWPLDPNSIKTKFDLGIVVAFGHLISENIINALPLGIINVHGSLLPRWRGAAPIVHAVKNGDIETGVTVMRIKPKRFDTGDIVRQYRCSIGPDETAKKLTERLAKHGAQLIMESIRDLPRCLDLATPQPSEGVTLAPRLNVSISTVDFKEMSAQEVYNLHRAISHVYPVMSHWHGAPIRLFGILPDKEQTLNIAQSGTLPTSNKSAIDFLNADTVKKLSSQCVMNGNTVPGLMKWNPRTKIIKIQCSDGKYVICSSFALAGKKHMTSVDFYNGYLSKRKENEWILK</sequence>
<dbReference type="InterPro" id="IPR005793">
    <property type="entry name" value="Formyl_trans_C"/>
</dbReference>
<evidence type="ECO:0000256" key="3">
    <source>
        <dbReference type="ARBA" id="ARBA00022679"/>
    </source>
</evidence>
<feature type="domain" description="Formyl transferase C-terminal" evidence="6">
    <location>
        <begin position="247"/>
        <end position="376"/>
    </location>
</feature>
<dbReference type="EMBL" id="GEDC01020513">
    <property type="protein sequence ID" value="JAS16785.1"/>
    <property type="molecule type" value="Transcribed_RNA"/>
</dbReference>
<dbReference type="EMBL" id="GEDC01007079">
    <property type="protein sequence ID" value="JAS30219.1"/>
    <property type="molecule type" value="Transcribed_RNA"/>
</dbReference>
<keyword evidence="3" id="KW-0808">Transferase</keyword>
<protein>
    <recommendedName>
        <fullName evidence="2">methionyl-tRNA formyltransferase</fullName>
        <ecNumber evidence="2">2.1.2.9</ecNumber>
    </recommendedName>
</protein>
<dbReference type="Gene3D" id="3.40.50.12230">
    <property type="match status" value="1"/>
</dbReference>
<dbReference type="PANTHER" id="PTHR11138">
    <property type="entry name" value="METHIONYL-TRNA FORMYLTRANSFERASE"/>
    <property type="match status" value="1"/>
</dbReference>
<dbReference type="InterPro" id="IPR036477">
    <property type="entry name" value="Formyl_transf_N_sf"/>
</dbReference>
<dbReference type="InterPro" id="IPR002376">
    <property type="entry name" value="Formyl_transf_N"/>
</dbReference>
<dbReference type="GO" id="GO:0004479">
    <property type="term" value="F:methionyl-tRNA formyltransferase activity"/>
    <property type="evidence" value="ECO:0007669"/>
    <property type="project" value="UniProtKB-EC"/>
</dbReference>
<dbReference type="Pfam" id="PF02911">
    <property type="entry name" value="Formyl_trans_C"/>
    <property type="match status" value="1"/>
</dbReference>
<evidence type="ECO:0000256" key="4">
    <source>
        <dbReference type="ARBA" id="ARBA00022917"/>
    </source>
</evidence>
<proteinExistence type="inferred from homology"/>
<keyword evidence="4" id="KW-0648">Protein biosynthesis</keyword>
<dbReference type="GO" id="GO:0005739">
    <property type="term" value="C:mitochondrion"/>
    <property type="evidence" value="ECO:0007669"/>
    <property type="project" value="TreeGrafter"/>
</dbReference>
<organism evidence="8">
    <name type="scientific">Clastoptera arizonana</name>
    <name type="common">Arizona spittle bug</name>
    <dbReference type="NCBI Taxonomy" id="38151"/>
    <lineage>
        <taxon>Eukaryota</taxon>
        <taxon>Metazoa</taxon>
        <taxon>Ecdysozoa</taxon>
        <taxon>Arthropoda</taxon>
        <taxon>Hexapoda</taxon>
        <taxon>Insecta</taxon>
        <taxon>Pterygota</taxon>
        <taxon>Neoptera</taxon>
        <taxon>Paraneoptera</taxon>
        <taxon>Hemiptera</taxon>
        <taxon>Auchenorrhyncha</taxon>
        <taxon>Cercopoidea</taxon>
        <taxon>Clastopteridae</taxon>
        <taxon>Clastoptera</taxon>
    </lineage>
</organism>
<gene>
    <name evidence="8" type="ORF">g.21451</name>
    <name evidence="10" type="ORF">g.21455</name>
    <name evidence="7" type="ORF">g.21460</name>
    <name evidence="9" type="ORF">g.21464</name>
</gene>
<dbReference type="AlphaFoldDB" id="A0A1B6CTX3"/>
<reference evidence="8" key="1">
    <citation type="submission" date="2015-12" db="EMBL/GenBank/DDBJ databases">
        <title>De novo transcriptome assembly of four potential Pierce s Disease insect vectors from Arizona vineyards.</title>
        <authorList>
            <person name="Tassone E.E."/>
        </authorList>
    </citation>
    <scope>NUCLEOTIDE SEQUENCE</scope>
</reference>
<dbReference type="CDD" id="cd08646">
    <property type="entry name" value="FMT_core_Met-tRNA-FMT_N"/>
    <property type="match status" value="1"/>
</dbReference>
<dbReference type="SUPFAM" id="SSF53328">
    <property type="entry name" value="Formyltransferase"/>
    <property type="match status" value="1"/>
</dbReference>
<comment type="similarity">
    <text evidence="1">Belongs to the Fmt family.</text>
</comment>
<evidence type="ECO:0000313" key="9">
    <source>
        <dbReference type="EMBL" id="JAS27939.1"/>
    </source>
</evidence>
<dbReference type="PANTHER" id="PTHR11138:SF5">
    <property type="entry name" value="METHIONYL-TRNA FORMYLTRANSFERASE, MITOCHONDRIAL"/>
    <property type="match status" value="1"/>
</dbReference>
<evidence type="ECO:0000259" key="5">
    <source>
        <dbReference type="Pfam" id="PF00551"/>
    </source>
</evidence>
<evidence type="ECO:0000259" key="6">
    <source>
        <dbReference type="Pfam" id="PF02911"/>
    </source>
</evidence>
<accession>A0A1B6CTX3</accession>
<evidence type="ECO:0000313" key="10">
    <source>
        <dbReference type="EMBL" id="JAS30219.1"/>
    </source>
</evidence>
<name>A0A1B6CTX3_9HEMI</name>
<dbReference type="InterPro" id="IPR041711">
    <property type="entry name" value="Met-tRNA-FMT_N"/>
</dbReference>
<evidence type="ECO:0000256" key="2">
    <source>
        <dbReference type="ARBA" id="ARBA00012261"/>
    </source>
</evidence>
<evidence type="ECO:0000256" key="1">
    <source>
        <dbReference type="ARBA" id="ARBA00010699"/>
    </source>
</evidence>
<evidence type="ECO:0000313" key="7">
    <source>
        <dbReference type="EMBL" id="JAS08363.1"/>
    </source>
</evidence>
<dbReference type="Pfam" id="PF00551">
    <property type="entry name" value="Formyl_trans_N"/>
    <property type="match status" value="1"/>
</dbReference>
<evidence type="ECO:0000313" key="8">
    <source>
        <dbReference type="EMBL" id="JAS16785.1"/>
    </source>
</evidence>
<dbReference type="EMBL" id="GEDC01009359">
    <property type="protein sequence ID" value="JAS27939.1"/>
    <property type="molecule type" value="Transcribed_RNA"/>
</dbReference>
<dbReference type="EMBL" id="GEDC01028935">
    <property type="protein sequence ID" value="JAS08363.1"/>
    <property type="molecule type" value="Transcribed_RNA"/>
</dbReference>
<dbReference type="EC" id="2.1.2.9" evidence="2"/>
<feature type="domain" description="Formyl transferase N-terminal" evidence="5">
    <location>
        <begin position="112"/>
        <end position="216"/>
    </location>
</feature>